<sequence>MKSSKKGKKIVFLIVLLALIAAVSVFGKLVFWQSSYSVPKYKFSVGLFDKIIKAQDSGGTAELTEDEVNQVISLYSKEYKSGSITVKAVQAGLEGDKIKFYIPSSYKSFNVLLTSEGSISKEKDKIKYTPDYFKVGKITLPKSYVMEKLSGRLKDRAAVEQDSVVFSTKGIPVGITALSVKDDKLLVTLEKRQIDIENMLKGQFDSLKDIVKDLNLFTKTNGGTSAGSETGKTGGGTGSTSKNETSSGNDQQDFSGVIKGLNAASGSVSTGAQKSVIAQMMSVVGNMSNSSYNPRSAEGSIRAAYGKLSPQEKSQLKSAILSNVDTSSAEMLYNMMGN</sequence>
<keyword evidence="3" id="KW-1185">Reference proteome</keyword>
<feature type="region of interest" description="Disordered" evidence="1">
    <location>
        <begin position="221"/>
        <end position="254"/>
    </location>
</feature>
<name>A0ABV4DZN5_9CLOT</name>
<proteinExistence type="predicted"/>
<feature type="compositionally biased region" description="Low complexity" evidence="1">
    <location>
        <begin position="222"/>
        <end position="231"/>
    </location>
</feature>
<feature type="compositionally biased region" description="Low complexity" evidence="1">
    <location>
        <begin position="239"/>
        <end position="249"/>
    </location>
</feature>
<dbReference type="Proteomes" id="UP001565220">
    <property type="component" value="Unassembled WGS sequence"/>
</dbReference>
<accession>A0ABV4DZN5</accession>
<organism evidence="2 3">
    <name type="scientific">Clostridium lapidicellarium</name>
    <dbReference type="NCBI Taxonomy" id="3240931"/>
    <lineage>
        <taxon>Bacteria</taxon>
        <taxon>Bacillati</taxon>
        <taxon>Bacillota</taxon>
        <taxon>Clostridia</taxon>
        <taxon>Eubacteriales</taxon>
        <taxon>Clostridiaceae</taxon>
        <taxon>Clostridium</taxon>
    </lineage>
</organism>
<comment type="caution">
    <text evidence="2">The sequence shown here is derived from an EMBL/GenBank/DDBJ whole genome shotgun (WGS) entry which is preliminary data.</text>
</comment>
<protein>
    <submittedName>
        <fullName evidence="2">DUF2140 domain-containing protein</fullName>
    </submittedName>
</protein>
<evidence type="ECO:0000313" key="3">
    <source>
        <dbReference type="Proteomes" id="UP001565220"/>
    </source>
</evidence>
<reference evidence="2 3" key="1">
    <citation type="submission" date="2024-08" db="EMBL/GenBank/DDBJ databases">
        <title>Clostridium lapicellarii sp. nov., and Clostridium renhuaiense sp. nov., two species isolated from the mud in a fermentation cellar used for producing sauce-flavour Chinese liquors.</title>
        <authorList>
            <person name="Yang F."/>
            <person name="Wang H."/>
            <person name="Chen L.Q."/>
            <person name="Zhou N."/>
            <person name="Lu J.J."/>
            <person name="Pu X.X."/>
            <person name="Wan B."/>
            <person name="Wang L."/>
            <person name="Liu S.J."/>
        </authorList>
    </citation>
    <scope>NUCLEOTIDE SEQUENCE [LARGE SCALE GENOMIC DNA]</scope>
    <source>
        <strain evidence="2 3">MT-113</strain>
    </source>
</reference>
<evidence type="ECO:0000313" key="2">
    <source>
        <dbReference type="EMBL" id="MEY8764370.1"/>
    </source>
</evidence>
<dbReference type="EMBL" id="JBGFFE010000020">
    <property type="protein sequence ID" value="MEY8764370.1"/>
    <property type="molecule type" value="Genomic_DNA"/>
</dbReference>
<dbReference type="RefSeq" id="WP_369869223.1">
    <property type="nucleotide sequence ID" value="NZ_JBGFFE010000020.1"/>
</dbReference>
<evidence type="ECO:0000256" key="1">
    <source>
        <dbReference type="SAM" id="MobiDB-lite"/>
    </source>
</evidence>
<gene>
    <name evidence="2" type="ORF">AB8S09_12090</name>
</gene>